<evidence type="ECO:0000256" key="7">
    <source>
        <dbReference type="SAM" id="MobiDB-lite"/>
    </source>
</evidence>
<keyword evidence="9" id="KW-1185">Reference proteome</keyword>
<dbReference type="Gene3D" id="3.90.640.10">
    <property type="entry name" value="Actin, Chain A, domain 4"/>
    <property type="match status" value="1"/>
</dbReference>
<dbReference type="PANTHER" id="PTHR19375">
    <property type="entry name" value="HEAT SHOCK PROTEIN 70KDA"/>
    <property type="match status" value="1"/>
</dbReference>
<keyword evidence="2" id="KW-0597">Phosphoprotein</keyword>
<keyword evidence="3" id="KW-0547">Nucleotide-binding</keyword>
<reference evidence="8 9" key="1">
    <citation type="submission" date="2019-08" db="EMBL/GenBank/DDBJ databases">
        <title>Lentzea from Indian Himalayas.</title>
        <authorList>
            <person name="Mandal S."/>
            <person name="Mallick Gupta A."/>
            <person name="Maiti P.K."/>
            <person name="Sarkar J."/>
            <person name="Mandal S."/>
        </authorList>
    </citation>
    <scope>NUCLEOTIDE SEQUENCE [LARGE SCALE GENOMIC DNA]</scope>
    <source>
        <strain evidence="8 9">PSKA42</strain>
    </source>
</reference>
<evidence type="ECO:0000256" key="2">
    <source>
        <dbReference type="ARBA" id="ARBA00022553"/>
    </source>
</evidence>
<feature type="compositionally biased region" description="Low complexity" evidence="7">
    <location>
        <begin position="90"/>
        <end position="100"/>
    </location>
</feature>
<dbReference type="InterPro" id="IPR043129">
    <property type="entry name" value="ATPase_NBD"/>
</dbReference>
<dbReference type="Pfam" id="PF00012">
    <property type="entry name" value="HSP70"/>
    <property type="match status" value="1"/>
</dbReference>
<feature type="region of interest" description="Disordered" evidence="7">
    <location>
        <begin position="1"/>
        <end position="119"/>
    </location>
</feature>
<evidence type="ECO:0000313" key="8">
    <source>
        <dbReference type="EMBL" id="NKE59351.1"/>
    </source>
</evidence>
<dbReference type="EMBL" id="VSRL01000080">
    <property type="protein sequence ID" value="NKE59351.1"/>
    <property type="molecule type" value="Genomic_DNA"/>
</dbReference>
<dbReference type="Proteomes" id="UP001515943">
    <property type="component" value="Unassembled WGS sequence"/>
</dbReference>
<evidence type="ECO:0000256" key="5">
    <source>
        <dbReference type="ARBA" id="ARBA00023016"/>
    </source>
</evidence>
<accession>A0ABX1FKX3</accession>
<dbReference type="InterPro" id="IPR029047">
    <property type="entry name" value="HSP70_peptide-bd_sf"/>
</dbReference>
<evidence type="ECO:0000256" key="1">
    <source>
        <dbReference type="ARBA" id="ARBA00007381"/>
    </source>
</evidence>
<evidence type="ECO:0000256" key="4">
    <source>
        <dbReference type="ARBA" id="ARBA00022840"/>
    </source>
</evidence>
<keyword evidence="5" id="KW-0346">Stress response</keyword>
<dbReference type="InterPro" id="IPR013126">
    <property type="entry name" value="Hsp_70_fam"/>
</dbReference>
<proteinExistence type="inferred from homology"/>
<evidence type="ECO:0000256" key="3">
    <source>
        <dbReference type="ARBA" id="ARBA00022741"/>
    </source>
</evidence>
<dbReference type="InterPro" id="IPR018181">
    <property type="entry name" value="Heat_shock_70_CS"/>
</dbReference>
<sequence>MRGHDRPARRGGAAQLRGRVDHAVGGLLRRGRHSAGRERGRGSPRPGAGPGRLPDQARDGQGRGHGGRGRQEVPPAAGVGGDPDQDRPGRPAAPRSPGAGDRAGGRRGRRRSRLLRRAERKATAQAAQLARLNLLDLVNEPVAAAVAHDLHRGGERTAMVYDLGGGTFDVTVIRVEPDSPAKVVAITGDHRLGGADWDRRLTSLMLSRANSADSLRRDPKLMGGLMRQVEQLKIALTGADRHSTLIQGPGGAEQAVTITRDEYEEATADLLDRTIELTRDALELARRHGVEKIDDLLLSGGMARTPAVARRLAEELPELPPALLAHDADHTVAKGAARLAWRALGHDDGDEIGTVTAKGYGVAVVRDDADPGRGHGVLWVIPPGADVPSVRHHEVCTIRDGQRRMVIRVYESATGFVLDDLADDPADHVSLVEGEIAGLPAGLPKGARVEIGFELGGNGVLQVHVRAHNASLRLEAEVAGAMSEDEMSAPLPGICR</sequence>
<evidence type="ECO:0000256" key="6">
    <source>
        <dbReference type="ARBA" id="ARBA00023186"/>
    </source>
</evidence>
<gene>
    <name evidence="8" type="ORF">FXN61_22080</name>
</gene>
<dbReference type="PROSITE" id="PS00329">
    <property type="entry name" value="HSP70_2"/>
    <property type="match status" value="1"/>
</dbReference>
<name>A0ABX1FKX3_9PSEU</name>
<keyword evidence="6" id="KW-0143">Chaperone</keyword>
<dbReference type="Gene3D" id="2.60.34.10">
    <property type="entry name" value="Substrate Binding Domain Of DNAk, Chain A, domain 1"/>
    <property type="match status" value="1"/>
</dbReference>
<feature type="compositionally biased region" description="Basic residues" evidence="7">
    <location>
        <begin position="105"/>
        <end position="115"/>
    </location>
</feature>
<evidence type="ECO:0000313" key="9">
    <source>
        <dbReference type="Proteomes" id="UP001515943"/>
    </source>
</evidence>
<organism evidence="8 9">
    <name type="scientific">Lentzea indica</name>
    <dbReference type="NCBI Taxonomy" id="2604800"/>
    <lineage>
        <taxon>Bacteria</taxon>
        <taxon>Bacillati</taxon>
        <taxon>Actinomycetota</taxon>
        <taxon>Actinomycetes</taxon>
        <taxon>Pseudonocardiales</taxon>
        <taxon>Pseudonocardiaceae</taxon>
        <taxon>Lentzea</taxon>
    </lineage>
</organism>
<comment type="similarity">
    <text evidence="1">Belongs to the heat shock protein 70 family.</text>
</comment>
<dbReference type="SUPFAM" id="SSF100920">
    <property type="entry name" value="Heat shock protein 70kD (HSP70), peptide-binding domain"/>
    <property type="match status" value="1"/>
</dbReference>
<comment type="caution">
    <text evidence="8">The sequence shown here is derived from an EMBL/GenBank/DDBJ whole genome shotgun (WGS) entry which is preliminary data.</text>
</comment>
<dbReference type="PRINTS" id="PR00301">
    <property type="entry name" value="HEATSHOCK70"/>
</dbReference>
<protein>
    <submittedName>
        <fullName evidence="8">Hsp70 family protein</fullName>
    </submittedName>
</protein>
<dbReference type="SUPFAM" id="SSF53067">
    <property type="entry name" value="Actin-like ATPase domain"/>
    <property type="match status" value="2"/>
</dbReference>
<keyword evidence="4" id="KW-0067">ATP-binding</keyword>
<dbReference type="Gene3D" id="3.30.420.40">
    <property type="match status" value="2"/>
</dbReference>